<organism evidence="5 8">
    <name type="scientific">Acidovorax delafieldii</name>
    <name type="common">Pseudomonas delafieldii</name>
    <dbReference type="NCBI Taxonomy" id="47920"/>
    <lineage>
        <taxon>Bacteria</taxon>
        <taxon>Pseudomonadati</taxon>
        <taxon>Pseudomonadota</taxon>
        <taxon>Betaproteobacteria</taxon>
        <taxon>Burkholderiales</taxon>
        <taxon>Comamonadaceae</taxon>
        <taxon>Acidovorax</taxon>
    </lineage>
</organism>
<dbReference type="EMBL" id="JAVDTS010000001">
    <property type="protein sequence ID" value="MDR6835653.1"/>
    <property type="molecule type" value="Genomic_DNA"/>
</dbReference>
<keyword evidence="3" id="KW-1133">Transmembrane helix</keyword>
<dbReference type="GO" id="GO:0005886">
    <property type="term" value="C:plasma membrane"/>
    <property type="evidence" value="ECO:0007669"/>
    <property type="project" value="TreeGrafter"/>
</dbReference>
<dbReference type="Gene3D" id="3.30.70.270">
    <property type="match status" value="1"/>
</dbReference>
<keyword evidence="3" id="KW-0812">Transmembrane</keyword>
<dbReference type="GO" id="GO:0043709">
    <property type="term" value="P:cell adhesion involved in single-species biofilm formation"/>
    <property type="evidence" value="ECO:0007669"/>
    <property type="project" value="TreeGrafter"/>
</dbReference>
<feature type="transmembrane region" description="Helical" evidence="3">
    <location>
        <begin position="6"/>
        <end position="28"/>
    </location>
</feature>
<dbReference type="CDD" id="cd01949">
    <property type="entry name" value="GGDEF"/>
    <property type="match status" value="1"/>
</dbReference>
<comment type="caution">
    <text evidence="5">The sequence shown here is derived from an EMBL/GenBank/DDBJ whole genome shotgun (WGS) entry which is preliminary data.</text>
</comment>
<feature type="transmembrane region" description="Helical" evidence="3">
    <location>
        <begin position="98"/>
        <end position="115"/>
    </location>
</feature>
<dbReference type="Proteomes" id="UP001253458">
    <property type="component" value="Unassembled WGS sequence"/>
</dbReference>
<dbReference type="Pfam" id="PF00990">
    <property type="entry name" value="GGDEF"/>
    <property type="match status" value="1"/>
</dbReference>
<feature type="transmembrane region" description="Helical" evidence="3">
    <location>
        <begin position="35"/>
        <end position="53"/>
    </location>
</feature>
<dbReference type="PROSITE" id="PS50887">
    <property type="entry name" value="GGDEF"/>
    <property type="match status" value="1"/>
</dbReference>
<gene>
    <name evidence="5" type="ORF">J2W88_000473</name>
    <name evidence="6" type="ORF">J2W93_000474</name>
</gene>
<evidence type="ECO:0000313" key="5">
    <source>
        <dbReference type="EMBL" id="MDR6765215.1"/>
    </source>
</evidence>
<dbReference type="Proteomes" id="UP001249076">
    <property type="component" value="Unassembled WGS sequence"/>
</dbReference>
<dbReference type="EMBL" id="JAVDTL010000001">
    <property type="protein sequence ID" value="MDR6765215.1"/>
    <property type="molecule type" value="Genomic_DNA"/>
</dbReference>
<dbReference type="SUPFAM" id="SSF55073">
    <property type="entry name" value="Nucleotide cyclase"/>
    <property type="match status" value="1"/>
</dbReference>
<feature type="transmembrane region" description="Helical" evidence="3">
    <location>
        <begin position="192"/>
        <end position="211"/>
    </location>
</feature>
<dbReference type="RefSeq" id="WP_209816622.1">
    <property type="nucleotide sequence ID" value="NZ_JAVDTL010000001.1"/>
</dbReference>
<dbReference type="InterPro" id="IPR000160">
    <property type="entry name" value="GGDEF_dom"/>
</dbReference>
<dbReference type="InterPro" id="IPR029787">
    <property type="entry name" value="Nucleotide_cyclase"/>
</dbReference>
<dbReference type="EC" id="2.7.7.65" evidence="1"/>
<evidence type="ECO:0000256" key="1">
    <source>
        <dbReference type="ARBA" id="ARBA00012528"/>
    </source>
</evidence>
<name>A0AAJ2BS71_ACIDE</name>
<proteinExistence type="predicted"/>
<dbReference type="PANTHER" id="PTHR45138">
    <property type="entry name" value="REGULATORY COMPONENTS OF SENSORY TRANSDUCTION SYSTEM"/>
    <property type="match status" value="1"/>
</dbReference>
<evidence type="ECO:0000313" key="7">
    <source>
        <dbReference type="Proteomes" id="UP001249076"/>
    </source>
</evidence>
<feature type="transmembrane region" description="Helical" evidence="3">
    <location>
        <begin position="121"/>
        <end position="141"/>
    </location>
</feature>
<dbReference type="SMART" id="SM00267">
    <property type="entry name" value="GGDEF"/>
    <property type="match status" value="1"/>
</dbReference>
<dbReference type="AlphaFoldDB" id="A0AAJ2BS71"/>
<sequence>MTLDLATLLAATMAAATAQALPIVFVALRARLHRGLALWGLGLVVNALSYPAFGLRAFGWTEVSILATNLLSGLTLVLHTLAIASFQRHRAQPVRSALVWLPLAVNMVVVLLFMRDDHWRNILVASIQSVMAGMLLYQAWGPALVERRLTGRRVLIAGCAGLVLTLVVRTAYMVWASDWDAVYNVPGQVQGLTYFAVMAVLLVNSMGFVLMQMEFALEQQHALATHDSLTGLYNRSALQDLLPALGARARRQGEPLAFLMLDIDHFKRVNDTYGHLAGDAVLREVALRIRQRLRQADVVARYGGEEFLAVLPATDQAGALRLAEHVRKAIESPPVRLANAMVPITLSVGVHAGIPDDSPRALDAQIGLSDEALYAAKNAGRNRVEWR</sequence>
<dbReference type="InterPro" id="IPR050469">
    <property type="entry name" value="Diguanylate_Cyclase"/>
</dbReference>
<dbReference type="PANTHER" id="PTHR45138:SF9">
    <property type="entry name" value="DIGUANYLATE CYCLASE DGCM-RELATED"/>
    <property type="match status" value="1"/>
</dbReference>
<reference evidence="5 7" key="1">
    <citation type="submission" date="2023-07" db="EMBL/GenBank/DDBJ databases">
        <title>Sorghum-associated microbial communities from plants grown in Nebraska, USA.</title>
        <authorList>
            <person name="Schachtman D."/>
        </authorList>
    </citation>
    <scope>NUCLEOTIDE SEQUENCE</scope>
    <source>
        <strain evidence="6 7">BE105</strain>
        <strain evidence="5">BE69</strain>
    </source>
</reference>
<dbReference type="InterPro" id="IPR043128">
    <property type="entry name" value="Rev_trsase/Diguanyl_cyclase"/>
</dbReference>
<comment type="catalytic activity">
    <reaction evidence="2">
        <text>2 GTP = 3',3'-c-di-GMP + 2 diphosphate</text>
        <dbReference type="Rhea" id="RHEA:24898"/>
        <dbReference type="ChEBI" id="CHEBI:33019"/>
        <dbReference type="ChEBI" id="CHEBI:37565"/>
        <dbReference type="ChEBI" id="CHEBI:58805"/>
        <dbReference type="EC" id="2.7.7.65"/>
    </reaction>
</comment>
<dbReference type="GO" id="GO:1902201">
    <property type="term" value="P:negative regulation of bacterial-type flagellum-dependent cell motility"/>
    <property type="evidence" value="ECO:0007669"/>
    <property type="project" value="TreeGrafter"/>
</dbReference>
<dbReference type="GO" id="GO:0052621">
    <property type="term" value="F:diguanylate cyclase activity"/>
    <property type="evidence" value="ECO:0007669"/>
    <property type="project" value="UniProtKB-EC"/>
</dbReference>
<evidence type="ECO:0000256" key="2">
    <source>
        <dbReference type="ARBA" id="ARBA00034247"/>
    </source>
</evidence>
<feature type="transmembrane region" description="Helical" evidence="3">
    <location>
        <begin position="65"/>
        <end position="86"/>
    </location>
</feature>
<evidence type="ECO:0000256" key="3">
    <source>
        <dbReference type="SAM" id="Phobius"/>
    </source>
</evidence>
<evidence type="ECO:0000313" key="6">
    <source>
        <dbReference type="EMBL" id="MDR6835653.1"/>
    </source>
</evidence>
<feature type="domain" description="GGDEF" evidence="4">
    <location>
        <begin position="254"/>
        <end position="387"/>
    </location>
</feature>
<keyword evidence="3" id="KW-0472">Membrane</keyword>
<evidence type="ECO:0000259" key="4">
    <source>
        <dbReference type="PROSITE" id="PS50887"/>
    </source>
</evidence>
<feature type="transmembrane region" description="Helical" evidence="3">
    <location>
        <begin position="153"/>
        <end position="172"/>
    </location>
</feature>
<keyword evidence="7" id="KW-1185">Reference proteome</keyword>
<accession>A0AAJ2BS71</accession>
<protein>
    <recommendedName>
        <fullName evidence="1">diguanylate cyclase</fullName>
        <ecNumber evidence="1">2.7.7.65</ecNumber>
    </recommendedName>
</protein>
<dbReference type="FunFam" id="3.30.70.270:FF:000001">
    <property type="entry name" value="Diguanylate cyclase domain protein"/>
    <property type="match status" value="1"/>
</dbReference>
<evidence type="ECO:0000313" key="8">
    <source>
        <dbReference type="Proteomes" id="UP001253458"/>
    </source>
</evidence>
<dbReference type="NCBIfam" id="TIGR00254">
    <property type="entry name" value="GGDEF"/>
    <property type="match status" value="1"/>
</dbReference>